<dbReference type="EMBL" id="LNVX01000745">
    <property type="protein sequence ID" value="OEG69376.1"/>
    <property type="molecule type" value="Genomic_DNA"/>
</dbReference>
<comment type="caution">
    <text evidence="1">The sequence shown here is derived from an EMBL/GenBank/DDBJ whole genome shotgun (WGS) entry which is preliminary data.</text>
</comment>
<evidence type="ECO:0000313" key="1">
    <source>
        <dbReference type="EMBL" id="OEG69376.1"/>
    </source>
</evidence>
<evidence type="ECO:0000313" key="2">
    <source>
        <dbReference type="Proteomes" id="UP000095237"/>
    </source>
</evidence>
<reference evidence="1 2" key="1">
    <citation type="submission" date="2015-11" db="EMBL/GenBank/DDBJ databases">
        <title>Evidence for parallel genomic evolution in an endosymbiosis of termite gut flagellates.</title>
        <authorList>
            <person name="Zheng H."/>
        </authorList>
    </citation>
    <scope>NUCLEOTIDE SEQUENCE [LARGE SCALE GENOMIC DNA]</scope>
    <source>
        <strain evidence="1 2">CET450</strain>
    </source>
</reference>
<gene>
    <name evidence="1" type="ORF">ATZ36_09935</name>
</gene>
<sequence>MSDVWTVFQGDNSENIEKQLAKKPQTRVILYRQEQSKSNLRFIFEPFAAFYYYIKNANLKHIISFAD</sequence>
<protein>
    <submittedName>
        <fullName evidence="1">Uncharacterized protein</fullName>
    </submittedName>
</protein>
<dbReference type="Proteomes" id="UP000095237">
    <property type="component" value="Unassembled WGS sequence"/>
</dbReference>
<organism evidence="1 2">
    <name type="scientific">Endomicrobium trichonymphae</name>
    <dbReference type="NCBI Taxonomy" id="1408204"/>
    <lineage>
        <taxon>Bacteria</taxon>
        <taxon>Pseudomonadati</taxon>
        <taxon>Elusimicrobiota</taxon>
        <taxon>Endomicrobiia</taxon>
        <taxon>Endomicrobiales</taxon>
        <taxon>Endomicrobiaceae</taxon>
        <taxon>Candidatus Endomicrobiellum</taxon>
    </lineage>
</organism>
<name>A0A1E5IFU8_ENDTX</name>
<accession>A0A1E5IFU8</accession>
<keyword evidence="2" id="KW-1185">Reference proteome</keyword>
<proteinExistence type="predicted"/>
<dbReference type="AlphaFoldDB" id="A0A1E5IFU8"/>